<dbReference type="PANTHER" id="PTHR10642">
    <property type="entry name" value="RIBONUCLEASE H1"/>
    <property type="match status" value="1"/>
</dbReference>
<evidence type="ECO:0000259" key="16">
    <source>
        <dbReference type="PROSITE" id="PS50879"/>
    </source>
</evidence>
<organism evidence="17 18">
    <name type="scientific">Panagrellus redivivus</name>
    <name type="common">Microworm</name>
    <dbReference type="NCBI Taxonomy" id="6233"/>
    <lineage>
        <taxon>Eukaryota</taxon>
        <taxon>Metazoa</taxon>
        <taxon>Ecdysozoa</taxon>
        <taxon>Nematoda</taxon>
        <taxon>Chromadorea</taxon>
        <taxon>Rhabditida</taxon>
        <taxon>Tylenchina</taxon>
        <taxon>Panagrolaimomorpha</taxon>
        <taxon>Panagrolaimoidea</taxon>
        <taxon>Panagrolaimidae</taxon>
        <taxon>Panagrellus</taxon>
    </lineage>
</organism>
<dbReference type="Proteomes" id="UP000492821">
    <property type="component" value="Unassembled WGS sequence"/>
</dbReference>
<feature type="domain" description="Ubiquitin-like protease family profile" evidence="15">
    <location>
        <begin position="195"/>
        <end position="372"/>
    </location>
</feature>
<dbReference type="SMART" id="SM00355">
    <property type="entry name" value="ZnF_C2H2"/>
    <property type="match status" value="1"/>
</dbReference>
<evidence type="ECO:0000313" key="18">
    <source>
        <dbReference type="WBParaSite" id="Pan_g18345.t1"/>
    </source>
</evidence>
<dbReference type="FunFam" id="3.40.970.10:FF:000001">
    <property type="entry name" value="Ribonuclease H1"/>
    <property type="match status" value="1"/>
</dbReference>
<evidence type="ECO:0000259" key="15">
    <source>
        <dbReference type="PROSITE" id="PS50600"/>
    </source>
</evidence>
<accession>A0A7E4V9Y1</accession>
<evidence type="ECO:0000256" key="8">
    <source>
        <dbReference type="ARBA" id="ARBA00022723"/>
    </source>
</evidence>
<keyword evidence="9" id="KW-0255">Endonuclease</keyword>
<dbReference type="GO" id="GO:0008234">
    <property type="term" value="F:cysteine-type peptidase activity"/>
    <property type="evidence" value="ECO:0007669"/>
    <property type="project" value="InterPro"/>
</dbReference>
<evidence type="ECO:0000256" key="13">
    <source>
        <dbReference type="SAM" id="MobiDB-lite"/>
    </source>
</evidence>
<dbReference type="GO" id="GO:0006508">
    <property type="term" value="P:proteolysis"/>
    <property type="evidence" value="ECO:0007669"/>
    <property type="project" value="UniProtKB-KW"/>
</dbReference>
<evidence type="ECO:0000256" key="12">
    <source>
        <dbReference type="PROSITE-ProRule" id="PRU00042"/>
    </source>
</evidence>
<dbReference type="InterPro" id="IPR037056">
    <property type="entry name" value="RNase_H1_N_sf"/>
</dbReference>
<dbReference type="GO" id="GO:0008270">
    <property type="term" value="F:zinc ion binding"/>
    <property type="evidence" value="ECO:0007669"/>
    <property type="project" value="UniProtKB-KW"/>
</dbReference>
<keyword evidence="11" id="KW-0460">Magnesium</keyword>
<dbReference type="Gene3D" id="3.40.395.10">
    <property type="entry name" value="Adenoviral Proteinase, Chain A"/>
    <property type="match status" value="1"/>
</dbReference>
<keyword evidence="17" id="KW-1185">Reference proteome</keyword>
<evidence type="ECO:0000256" key="11">
    <source>
        <dbReference type="ARBA" id="ARBA00022842"/>
    </source>
</evidence>
<dbReference type="InterPro" id="IPR012337">
    <property type="entry name" value="RNaseH-like_sf"/>
</dbReference>
<dbReference type="WBParaSite" id="Pan_g18345.t1">
    <property type="protein sequence ID" value="Pan_g18345.t1"/>
    <property type="gene ID" value="Pan_g18345"/>
</dbReference>
<dbReference type="PROSITE" id="PS50157">
    <property type="entry name" value="ZINC_FINGER_C2H2_2"/>
    <property type="match status" value="1"/>
</dbReference>
<feature type="region of interest" description="Disordered" evidence="13">
    <location>
        <begin position="134"/>
        <end position="187"/>
    </location>
</feature>
<comment type="catalytic activity">
    <reaction evidence="1">
        <text>Endonucleolytic cleavage to 5'-phosphomonoester.</text>
        <dbReference type="EC" id="3.1.26.4"/>
    </reaction>
</comment>
<dbReference type="Gene3D" id="3.40.970.10">
    <property type="entry name" value="Ribonuclease H1, N-terminal domain"/>
    <property type="match status" value="1"/>
</dbReference>
<dbReference type="Pfam" id="PF00075">
    <property type="entry name" value="RNase_H"/>
    <property type="match status" value="1"/>
</dbReference>
<reference evidence="17" key="1">
    <citation type="journal article" date="2013" name="Genetics">
        <title>The draft genome and transcriptome of Panagrellus redivivus are shaped by the harsh demands of a free-living lifestyle.</title>
        <authorList>
            <person name="Srinivasan J."/>
            <person name="Dillman A.R."/>
            <person name="Macchietto M.G."/>
            <person name="Heikkinen L."/>
            <person name="Lakso M."/>
            <person name="Fracchia K.M."/>
            <person name="Antoshechkin I."/>
            <person name="Mortazavi A."/>
            <person name="Wong G."/>
            <person name="Sternberg P.W."/>
        </authorList>
    </citation>
    <scope>NUCLEOTIDE SEQUENCE [LARGE SCALE GENOMIC DNA]</scope>
    <source>
        <strain evidence="17">MT8872</strain>
    </source>
</reference>
<keyword evidence="8" id="KW-0479">Metal-binding</keyword>
<dbReference type="PROSITE" id="PS50600">
    <property type="entry name" value="ULP_PROTEASE"/>
    <property type="match status" value="1"/>
</dbReference>
<keyword evidence="6" id="KW-0645">Protease</keyword>
<dbReference type="CDD" id="cd09280">
    <property type="entry name" value="RNase_HI_eukaryote_like"/>
    <property type="match status" value="1"/>
</dbReference>
<dbReference type="InterPro" id="IPR011320">
    <property type="entry name" value="RNase_H1_N"/>
</dbReference>
<dbReference type="SUPFAM" id="SSF55658">
    <property type="entry name" value="L9 N-domain-like"/>
    <property type="match status" value="1"/>
</dbReference>
<evidence type="ECO:0000256" key="10">
    <source>
        <dbReference type="ARBA" id="ARBA00022801"/>
    </source>
</evidence>
<dbReference type="AlphaFoldDB" id="A0A7E4V9Y1"/>
<evidence type="ECO:0000256" key="1">
    <source>
        <dbReference type="ARBA" id="ARBA00000077"/>
    </source>
</evidence>
<dbReference type="Pfam" id="PF01693">
    <property type="entry name" value="Cauli_VI"/>
    <property type="match status" value="1"/>
</dbReference>
<dbReference type="PANTHER" id="PTHR10642:SF26">
    <property type="entry name" value="RIBONUCLEASE H1"/>
    <property type="match status" value="1"/>
</dbReference>
<comment type="cofactor">
    <cofactor evidence="2">
        <name>Mg(2+)</name>
        <dbReference type="ChEBI" id="CHEBI:18420"/>
    </cofactor>
</comment>
<evidence type="ECO:0000256" key="2">
    <source>
        <dbReference type="ARBA" id="ARBA00001946"/>
    </source>
</evidence>
<dbReference type="InterPro" id="IPR036397">
    <property type="entry name" value="RNaseH_sf"/>
</dbReference>
<dbReference type="SUPFAM" id="SSF53098">
    <property type="entry name" value="Ribonuclease H-like"/>
    <property type="match status" value="1"/>
</dbReference>
<evidence type="ECO:0000256" key="3">
    <source>
        <dbReference type="ARBA" id="ARBA00005234"/>
    </source>
</evidence>
<reference evidence="18" key="2">
    <citation type="submission" date="2020-10" db="UniProtKB">
        <authorList>
            <consortium name="WormBaseParasite"/>
        </authorList>
    </citation>
    <scope>IDENTIFICATION</scope>
</reference>
<feature type="region of interest" description="Disordered" evidence="13">
    <location>
        <begin position="406"/>
        <end position="452"/>
    </location>
</feature>
<protein>
    <recommendedName>
        <fullName evidence="5">ribonuclease H</fullName>
        <ecNumber evidence="5">3.1.26.4</ecNumber>
    </recommendedName>
</protein>
<dbReference type="PROSITE" id="PS00028">
    <property type="entry name" value="ZINC_FINGER_C2H2_1"/>
    <property type="match status" value="1"/>
</dbReference>
<dbReference type="InterPro" id="IPR038765">
    <property type="entry name" value="Papain-like_cys_pep_sf"/>
</dbReference>
<keyword evidence="12" id="KW-0862">Zinc</keyword>
<evidence type="ECO:0000256" key="7">
    <source>
        <dbReference type="ARBA" id="ARBA00022722"/>
    </source>
</evidence>
<keyword evidence="7" id="KW-0540">Nuclease</keyword>
<comment type="similarity">
    <text evidence="3">Belongs to the peptidase C48 family.</text>
</comment>
<dbReference type="Gene3D" id="3.30.420.10">
    <property type="entry name" value="Ribonuclease H-like superfamily/Ribonuclease H"/>
    <property type="match status" value="1"/>
</dbReference>
<keyword evidence="12" id="KW-0863">Zinc-finger</keyword>
<feature type="compositionally biased region" description="Low complexity" evidence="13">
    <location>
        <begin position="407"/>
        <end position="443"/>
    </location>
</feature>
<feature type="domain" description="C2H2-type" evidence="14">
    <location>
        <begin position="89"/>
        <end position="118"/>
    </location>
</feature>
<comment type="similarity">
    <text evidence="4">Belongs to the RNase H family.</text>
</comment>
<dbReference type="GO" id="GO:0003676">
    <property type="term" value="F:nucleic acid binding"/>
    <property type="evidence" value="ECO:0007669"/>
    <property type="project" value="InterPro"/>
</dbReference>
<evidence type="ECO:0000256" key="9">
    <source>
        <dbReference type="ARBA" id="ARBA00022759"/>
    </source>
</evidence>
<proteinExistence type="inferred from homology"/>
<dbReference type="Pfam" id="PF02902">
    <property type="entry name" value="Peptidase_C48"/>
    <property type="match status" value="1"/>
</dbReference>
<evidence type="ECO:0000259" key="14">
    <source>
        <dbReference type="PROSITE" id="PS50157"/>
    </source>
</evidence>
<dbReference type="InterPro" id="IPR002156">
    <property type="entry name" value="RNaseH_domain"/>
</dbReference>
<dbReference type="InterPro" id="IPR003653">
    <property type="entry name" value="Peptidase_C48_C"/>
</dbReference>
<name>A0A7E4V9Y1_PANRE</name>
<dbReference type="GO" id="GO:0004523">
    <property type="term" value="F:RNA-DNA hybrid ribonuclease activity"/>
    <property type="evidence" value="ECO:0007669"/>
    <property type="project" value="UniProtKB-EC"/>
</dbReference>
<evidence type="ECO:0000256" key="5">
    <source>
        <dbReference type="ARBA" id="ARBA00012180"/>
    </source>
</evidence>
<dbReference type="PROSITE" id="PS50879">
    <property type="entry name" value="RNASE_H_1"/>
    <property type="match status" value="1"/>
</dbReference>
<evidence type="ECO:0000256" key="4">
    <source>
        <dbReference type="ARBA" id="ARBA00005300"/>
    </source>
</evidence>
<dbReference type="InterPro" id="IPR009027">
    <property type="entry name" value="Ribosomal_bL9/RNase_H1_N"/>
</dbReference>
<keyword evidence="10" id="KW-0378">Hydrolase</keyword>
<evidence type="ECO:0000313" key="17">
    <source>
        <dbReference type="Proteomes" id="UP000492821"/>
    </source>
</evidence>
<dbReference type="EC" id="3.1.26.4" evidence="5"/>
<dbReference type="GO" id="GO:0043137">
    <property type="term" value="P:DNA replication, removal of RNA primer"/>
    <property type="evidence" value="ECO:0007669"/>
    <property type="project" value="TreeGrafter"/>
</dbReference>
<dbReference type="InterPro" id="IPR050092">
    <property type="entry name" value="RNase_H"/>
</dbReference>
<sequence>MLRDQPVNPNWRQCAAKLHRCWRCVDATSFVFTQLLSMINGVRPWTTPTTATTPTCATAKGRTAADAVRKHLSLAHPHTTREPPRELGFTCHEEDCHQSFPSNAALRSHEKKHSKEKLDSVGAQLKAMAAIRKTKTVPPPKAMSPTMSPPKKRDVSAPSTPPSFRSPGKTYAEAVSPEAGPSKAKGRVIDRQEVIDISDDEADILLVKDTISKPLIDRLANPKEWIDDCIILELMKRRILRDSTDFIVVDPVIWNSRFKTPTKWSNVSDKKADVNLPTHPMHSNHWQTALIPTHINSSHWILAVVTHRPAKIVYYDTLHRKAPEATLSKWTAVGKLLTRKMLTPIAAPYTSYPRQSDGSSCGPLICMLSERIAAGESTLFDPKTVYEWRTQASRFLEVELGIALPQASNPAPAPREAPSSSTKTPRIPADGGISPGSSPAASDRLVSSSKQPQSAIARKSLIPVPISASGLPKATILAVSKPTLPLSHRSMSYYAVARGRNAGIYRNWDDCRNQVHGYSGARFKKFDTAAEASNFINDHGSGGGSRNFGGYSSYSSNPAPVVYTDGSCANNGYPNARGGIGIYWGEGHRNNLSAPLHDYRATNNRAEYKAVNEAVKQARRDGYDSVTIRTDSKLLVKSANEYSKNWRRNDWKTVRGKVVKNQDLLREYHQLKQTVNVTLQHVNGHRGRRGNEMADRLARAATRNHYY</sequence>
<evidence type="ECO:0000256" key="6">
    <source>
        <dbReference type="ARBA" id="ARBA00022670"/>
    </source>
</evidence>
<dbReference type="InterPro" id="IPR013087">
    <property type="entry name" value="Znf_C2H2_type"/>
</dbReference>
<dbReference type="SUPFAM" id="SSF54001">
    <property type="entry name" value="Cysteine proteinases"/>
    <property type="match status" value="1"/>
</dbReference>
<feature type="domain" description="RNase H type-1" evidence="16">
    <location>
        <begin position="556"/>
        <end position="703"/>
    </location>
</feature>